<evidence type="ECO:0000313" key="2">
    <source>
        <dbReference type="EMBL" id="CAE0576062.1"/>
    </source>
</evidence>
<dbReference type="AlphaFoldDB" id="A0A7S3T775"/>
<protein>
    <submittedName>
        <fullName evidence="2">Uncharacterized protein</fullName>
    </submittedName>
</protein>
<name>A0A7S3T775_EMIHU</name>
<organism evidence="2">
    <name type="scientific">Emiliania huxleyi</name>
    <name type="common">Coccolithophore</name>
    <name type="synonym">Pontosphaera huxleyi</name>
    <dbReference type="NCBI Taxonomy" id="2903"/>
    <lineage>
        <taxon>Eukaryota</taxon>
        <taxon>Haptista</taxon>
        <taxon>Haptophyta</taxon>
        <taxon>Prymnesiophyceae</taxon>
        <taxon>Isochrysidales</taxon>
        <taxon>Noelaerhabdaceae</taxon>
        <taxon>Emiliania</taxon>
    </lineage>
</organism>
<reference evidence="2" key="1">
    <citation type="submission" date="2021-01" db="EMBL/GenBank/DDBJ databases">
        <authorList>
            <person name="Corre E."/>
            <person name="Pelletier E."/>
            <person name="Niang G."/>
            <person name="Scheremetjew M."/>
            <person name="Finn R."/>
            <person name="Kale V."/>
            <person name="Holt S."/>
            <person name="Cochrane G."/>
            <person name="Meng A."/>
            <person name="Brown T."/>
            <person name="Cohen L."/>
        </authorList>
    </citation>
    <scope>NUCLEOTIDE SEQUENCE</scope>
    <source>
        <strain evidence="2">379</strain>
    </source>
</reference>
<feature type="region of interest" description="Disordered" evidence="1">
    <location>
        <begin position="1"/>
        <end position="24"/>
    </location>
</feature>
<gene>
    <name evidence="2" type="ORF">EHUX00137_LOCUS33490</name>
</gene>
<sequence length="198" mass="20884">MALITSAASLAEPPSAPALSEGPSLRARVSARPRLKVLKRLQAKGNRLLLGGSCDSAGRCSFEAKCAEPLLGGTIALSGRSLRWSRLWLLPGLADAATRVEVCSAVDLRTGKPDAELRLGLRRAFSKRGLSLVHAVPLSLPLGGEQEGGGRSPPLRLEVGATLDVPAEVTLSARDPRAALRSARFSVDIDRADLCVEY</sequence>
<proteinExistence type="predicted"/>
<accession>A0A7S3T775</accession>
<evidence type="ECO:0000256" key="1">
    <source>
        <dbReference type="SAM" id="MobiDB-lite"/>
    </source>
</evidence>
<dbReference type="EMBL" id="HBIR01042922">
    <property type="protein sequence ID" value="CAE0576062.1"/>
    <property type="molecule type" value="Transcribed_RNA"/>
</dbReference>